<dbReference type="AlphaFoldDB" id="A0A8X7CSV0"/>
<feature type="non-terminal residue" evidence="1">
    <location>
        <position position="51"/>
    </location>
</feature>
<accession>A0A8X7CSV0</accession>
<gene>
    <name evidence="1" type="ORF">TNIN_278231</name>
</gene>
<sequence length="51" mass="5973">MRDFFHVGDNRDICTNQQLDIREQINEITGKDSIEVMKKSTVSGYCFKMDD</sequence>
<organism evidence="1 2">
    <name type="scientific">Trichonephila inaurata madagascariensis</name>
    <dbReference type="NCBI Taxonomy" id="2747483"/>
    <lineage>
        <taxon>Eukaryota</taxon>
        <taxon>Metazoa</taxon>
        <taxon>Ecdysozoa</taxon>
        <taxon>Arthropoda</taxon>
        <taxon>Chelicerata</taxon>
        <taxon>Arachnida</taxon>
        <taxon>Araneae</taxon>
        <taxon>Araneomorphae</taxon>
        <taxon>Entelegynae</taxon>
        <taxon>Araneoidea</taxon>
        <taxon>Nephilidae</taxon>
        <taxon>Trichonephila</taxon>
        <taxon>Trichonephila inaurata</taxon>
    </lineage>
</organism>
<evidence type="ECO:0000313" key="1">
    <source>
        <dbReference type="EMBL" id="GFY77375.1"/>
    </source>
</evidence>
<name>A0A8X7CSV0_9ARAC</name>
<dbReference type="Proteomes" id="UP000886998">
    <property type="component" value="Unassembled WGS sequence"/>
</dbReference>
<dbReference type="EMBL" id="BMAV01022429">
    <property type="protein sequence ID" value="GFY77375.1"/>
    <property type="molecule type" value="Genomic_DNA"/>
</dbReference>
<reference evidence="1" key="1">
    <citation type="submission" date="2020-08" db="EMBL/GenBank/DDBJ databases">
        <title>Multicomponent nature underlies the extraordinary mechanical properties of spider dragline silk.</title>
        <authorList>
            <person name="Kono N."/>
            <person name="Nakamura H."/>
            <person name="Mori M."/>
            <person name="Yoshida Y."/>
            <person name="Ohtoshi R."/>
            <person name="Malay A.D."/>
            <person name="Moran D.A.P."/>
            <person name="Tomita M."/>
            <person name="Numata K."/>
            <person name="Arakawa K."/>
        </authorList>
    </citation>
    <scope>NUCLEOTIDE SEQUENCE</scope>
</reference>
<proteinExistence type="predicted"/>
<evidence type="ECO:0000313" key="2">
    <source>
        <dbReference type="Proteomes" id="UP000886998"/>
    </source>
</evidence>
<keyword evidence="2" id="KW-1185">Reference proteome</keyword>
<comment type="caution">
    <text evidence="1">The sequence shown here is derived from an EMBL/GenBank/DDBJ whole genome shotgun (WGS) entry which is preliminary data.</text>
</comment>
<protein>
    <submittedName>
        <fullName evidence="1">Uncharacterized protein</fullName>
    </submittedName>
</protein>